<dbReference type="InterPro" id="IPR037923">
    <property type="entry name" value="HTH-like"/>
</dbReference>
<dbReference type="Gene3D" id="2.60.120.10">
    <property type="entry name" value="Jelly Rolls"/>
    <property type="match status" value="1"/>
</dbReference>
<dbReference type="EMBL" id="QGQD01000110">
    <property type="protein sequence ID" value="TLC97748.1"/>
    <property type="molecule type" value="Genomic_DNA"/>
</dbReference>
<name>A0A4U8Q0H5_9FIRM</name>
<evidence type="ECO:0000313" key="6">
    <source>
        <dbReference type="Proteomes" id="UP000306509"/>
    </source>
</evidence>
<dbReference type="InterPro" id="IPR014710">
    <property type="entry name" value="RmlC-like_jellyroll"/>
</dbReference>
<dbReference type="PANTHER" id="PTHR46796">
    <property type="entry name" value="HTH-TYPE TRANSCRIPTIONAL ACTIVATOR RHAS-RELATED"/>
    <property type="match status" value="1"/>
</dbReference>
<evidence type="ECO:0000313" key="5">
    <source>
        <dbReference type="EMBL" id="TLC97748.1"/>
    </source>
</evidence>
<protein>
    <submittedName>
        <fullName evidence="5">L-rhamnose operon regulatory protein RhaS</fullName>
    </submittedName>
</protein>
<dbReference type="Pfam" id="PF02311">
    <property type="entry name" value="AraC_binding"/>
    <property type="match status" value="1"/>
</dbReference>
<dbReference type="SUPFAM" id="SSF51215">
    <property type="entry name" value="Regulatory protein AraC"/>
    <property type="match status" value="1"/>
</dbReference>
<evidence type="ECO:0000256" key="3">
    <source>
        <dbReference type="ARBA" id="ARBA00023163"/>
    </source>
</evidence>
<organism evidence="5 6">
    <name type="scientific">Robinsoniella peoriensis</name>
    <dbReference type="NCBI Taxonomy" id="180332"/>
    <lineage>
        <taxon>Bacteria</taxon>
        <taxon>Bacillati</taxon>
        <taxon>Bacillota</taxon>
        <taxon>Clostridia</taxon>
        <taxon>Lachnospirales</taxon>
        <taxon>Lachnospiraceae</taxon>
        <taxon>Robinsoniella</taxon>
    </lineage>
</organism>
<dbReference type="Pfam" id="PF12833">
    <property type="entry name" value="HTH_18"/>
    <property type="match status" value="1"/>
</dbReference>
<dbReference type="InterPro" id="IPR003313">
    <property type="entry name" value="AraC-bd"/>
</dbReference>
<dbReference type="STRING" id="180332.GCA_000797495_04685"/>
<dbReference type="SUPFAM" id="SSF46689">
    <property type="entry name" value="Homeodomain-like"/>
    <property type="match status" value="2"/>
</dbReference>
<dbReference type="GO" id="GO:0003700">
    <property type="term" value="F:DNA-binding transcription factor activity"/>
    <property type="evidence" value="ECO:0007669"/>
    <property type="project" value="InterPro"/>
</dbReference>
<dbReference type="InterPro" id="IPR009057">
    <property type="entry name" value="Homeodomain-like_sf"/>
</dbReference>
<feature type="domain" description="HTH araC/xylS-type" evidence="4">
    <location>
        <begin position="170"/>
        <end position="267"/>
    </location>
</feature>
<evidence type="ECO:0000256" key="2">
    <source>
        <dbReference type="ARBA" id="ARBA00023125"/>
    </source>
</evidence>
<keyword evidence="6" id="KW-1185">Reference proteome</keyword>
<reference evidence="5 6" key="1">
    <citation type="journal article" date="2019" name="Anaerobe">
        <title>Detection of Robinsoniella peoriensis in multiple bone samples of a trauma patient.</title>
        <authorList>
            <person name="Schrottner P."/>
            <person name="Hartwich K."/>
            <person name="Bunk B."/>
            <person name="Schober I."/>
            <person name="Helbig S."/>
            <person name="Rudolph W.W."/>
            <person name="Gunzer F."/>
        </authorList>
    </citation>
    <scope>NUCLEOTIDE SEQUENCE [LARGE SCALE GENOMIC DNA]</scope>
    <source>
        <strain evidence="5 6">DSM 106044</strain>
    </source>
</reference>
<sequence length="282" mass="33245">MSEKRTIRYDRDLNLEAYHFKGIMQKFPNHFHEHYVIGFIEKGSRRLTCKNREYNIETGDIILLNPLENHICEQIDNGVLDFRCINILPDAMQKAAYEITGKDSLPHFGVNVVYRSDHVKPLHKLHQIIMEQQPDFEKEELFFFLLEQLIELYAEPFYKQPPNKNSPAIQTVFDYISGHYAEHIRLDELASLAGMNKYTLLRAFTRLRGITPYRYLETVRVNEAKKLLEQGIEPIEAAMQTGFVDQSHFSNFFKDFIGLTPKQYQNIFKDNPRPGKEYYETK</sequence>
<keyword evidence="3" id="KW-0804">Transcription</keyword>
<dbReference type="PROSITE" id="PS01124">
    <property type="entry name" value="HTH_ARAC_FAMILY_2"/>
    <property type="match status" value="1"/>
</dbReference>
<accession>A0A4U8Q0H5</accession>
<keyword evidence="2" id="KW-0238">DNA-binding</keyword>
<dbReference type="CDD" id="cd07001">
    <property type="entry name" value="cupin_YbfI-like_N"/>
    <property type="match status" value="1"/>
</dbReference>
<dbReference type="SMART" id="SM00342">
    <property type="entry name" value="HTH_ARAC"/>
    <property type="match status" value="1"/>
</dbReference>
<dbReference type="PANTHER" id="PTHR46796:SF2">
    <property type="entry name" value="TRANSCRIPTIONAL REGULATORY PROTEIN"/>
    <property type="match status" value="1"/>
</dbReference>
<dbReference type="GO" id="GO:0043565">
    <property type="term" value="F:sequence-specific DNA binding"/>
    <property type="evidence" value="ECO:0007669"/>
    <property type="project" value="InterPro"/>
</dbReference>
<dbReference type="InterPro" id="IPR018060">
    <property type="entry name" value="HTH_AraC"/>
</dbReference>
<keyword evidence="1" id="KW-0805">Transcription regulation</keyword>
<dbReference type="Proteomes" id="UP000306509">
    <property type="component" value="Unassembled WGS sequence"/>
</dbReference>
<dbReference type="AlphaFoldDB" id="A0A4U8Q0H5"/>
<dbReference type="Gene3D" id="1.10.10.60">
    <property type="entry name" value="Homeodomain-like"/>
    <property type="match status" value="2"/>
</dbReference>
<dbReference type="RefSeq" id="WP_081820370.1">
    <property type="nucleotide sequence ID" value="NZ_CABMJZ010000017.1"/>
</dbReference>
<comment type="caution">
    <text evidence="5">The sequence shown here is derived from an EMBL/GenBank/DDBJ whole genome shotgun (WGS) entry which is preliminary data.</text>
</comment>
<evidence type="ECO:0000259" key="4">
    <source>
        <dbReference type="PROSITE" id="PS01124"/>
    </source>
</evidence>
<gene>
    <name evidence="5" type="primary">rhaS_9</name>
    <name evidence="5" type="ORF">DSM106044_05404</name>
</gene>
<dbReference type="InterPro" id="IPR050204">
    <property type="entry name" value="AraC_XylS_family_regulators"/>
</dbReference>
<evidence type="ECO:0000256" key="1">
    <source>
        <dbReference type="ARBA" id="ARBA00023015"/>
    </source>
</evidence>
<proteinExistence type="predicted"/>